<comment type="caution">
    <text evidence="1">The sequence shown here is derived from an EMBL/GenBank/DDBJ whole genome shotgun (WGS) entry which is preliminary data.</text>
</comment>
<reference evidence="1 2" key="1">
    <citation type="submission" date="2024-05" db="EMBL/GenBank/DDBJ databases">
        <authorList>
            <person name="Duchaud E."/>
        </authorList>
    </citation>
    <scope>NUCLEOTIDE SEQUENCE [LARGE SCALE GENOMIC DNA]</scope>
    <source>
        <strain evidence="1">Ena-SAMPLE-TAB-13-05-2024-13:56:06:370-140302</strain>
    </source>
</reference>
<protein>
    <recommendedName>
        <fullName evidence="3">MG2 domain-containing protein</fullName>
    </recommendedName>
</protein>
<evidence type="ECO:0000313" key="2">
    <source>
        <dbReference type="Proteomes" id="UP001497416"/>
    </source>
</evidence>
<evidence type="ECO:0000313" key="1">
    <source>
        <dbReference type="EMBL" id="CAL2076701.1"/>
    </source>
</evidence>
<dbReference type="Proteomes" id="UP001497416">
    <property type="component" value="Unassembled WGS sequence"/>
</dbReference>
<dbReference type="RefSeq" id="WP_348709974.1">
    <property type="nucleotide sequence ID" value="NZ_CAXIXY010000003.1"/>
</dbReference>
<accession>A0ABP1EE58</accession>
<proteinExistence type="predicted"/>
<gene>
    <name evidence="1" type="ORF">T190607A01A_10404</name>
</gene>
<keyword evidence="2" id="KW-1185">Reference proteome</keyword>
<name>A0ABP1EE58_9FLAO</name>
<evidence type="ECO:0008006" key="3">
    <source>
        <dbReference type="Google" id="ProtNLM"/>
    </source>
</evidence>
<sequence length="755" mass="87043">MKEKLLIILVLSSSFIFSQSKIDSNYVNYFKNTREVPFLHLNKTSFLLGEEIWFNAYVQEQNSRKLHTTTSNLYVSIFNNNGTLKDQQLIHIKNGLGHGSILLDSTYTEQYYHIKASTRWMKNFNEDNAFYQKIKIISKNNKKYSVVQNEKDAFEYKLFPEGGHLIANAINSIGILIKDKNNKGLKIEKGIIRDQQDNIIRQFTTNELGMNSVRLFVKENEIYRFSILLSNGKELNAYTPKPDSKGITLNVVNKNSGKVALHVISNKNTVQELHGKRYRIMIHNTRKFRNFYFSFDQKKQNYFLPIPKEELFPGINIVTVFNEEDQPITERLTYLHSEELFHELKPIVKKVSPDSLKITFTNPTKDIIYSSASFLPSTTKAYNPQNNIMSSFILKPYIKGEIEDVHSLFDLKEDSKLRRLDLLLLTQGWSKYKWNDIFNNPSKTIFPFENGIDLTAKFNSSISSKQSILLFSKENNLVHTIQPNENPWTYKNSFIKKKSTIEFGVNKDDRITRIAPALSFSGGTLLDRLNKEQASNEVFVNEFETSNFKPLKSEYETLNEVEVRGIKDKNVKEDPEIGGYRKIDMEKTITNSGMDLIEFIISKTPPFKPISRVELNGRNVTREPWLLKGVYLDQVKSVHYGTDIQVVLGQPAYAFFIFTYSNIEMVRKNSSTSKIKMPVGFATEKEYYSPKYPSLSNDTFKQYGAIFWKPNIELGSETISSITIPISIQKNITTYIEGITSSGKLISQKIILKTD</sequence>
<organism evidence="1 2">
    <name type="scientific">Tenacibaculum platacis</name>
    <dbReference type="NCBI Taxonomy" id="3137852"/>
    <lineage>
        <taxon>Bacteria</taxon>
        <taxon>Pseudomonadati</taxon>
        <taxon>Bacteroidota</taxon>
        <taxon>Flavobacteriia</taxon>
        <taxon>Flavobacteriales</taxon>
        <taxon>Flavobacteriaceae</taxon>
        <taxon>Tenacibaculum</taxon>
    </lineage>
</organism>
<dbReference type="EMBL" id="CAXIXY010000003">
    <property type="protein sequence ID" value="CAL2076701.1"/>
    <property type="molecule type" value="Genomic_DNA"/>
</dbReference>